<dbReference type="Proteomes" id="UP000836841">
    <property type="component" value="Chromosome 3"/>
</dbReference>
<gene>
    <name evidence="1" type="ORF">TAV2_LOCUS8923</name>
</gene>
<accession>A0AAU9RWC5</accession>
<sequence>MMQRSFRNLLRGCPSLEDLVVIGTNDALTIVVPSLQRLTIKSYWPNLRKGGYLINALSLMYLSIKVVHGCEFGVIEDAPKLVDAKLIDIYDITNEKSLVF</sequence>
<evidence type="ECO:0000313" key="1">
    <source>
        <dbReference type="EMBL" id="CAH2052834.1"/>
    </source>
</evidence>
<organism evidence="1 2">
    <name type="scientific">Thlaspi arvense</name>
    <name type="common">Field penny-cress</name>
    <dbReference type="NCBI Taxonomy" id="13288"/>
    <lineage>
        <taxon>Eukaryota</taxon>
        <taxon>Viridiplantae</taxon>
        <taxon>Streptophyta</taxon>
        <taxon>Embryophyta</taxon>
        <taxon>Tracheophyta</taxon>
        <taxon>Spermatophyta</taxon>
        <taxon>Magnoliopsida</taxon>
        <taxon>eudicotyledons</taxon>
        <taxon>Gunneridae</taxon>
        <taxon>Pentapetalae</taxon>
        <taxon>rosids</taxon>
        <taxon>malvids</taxon>
        <taxon>Brassicales</taxon>
        <taxon>Brassicaceae</taxon>
        <taxon>Thlaspideae</taxon>
        <taxon>Thlaspi</taxon>
    </lineage>
</organism>
<reference evidence="1 2" key="1">
    <citation type="submission" date="2022-03" db="EMBL/GenBank/DDBJ databases">
        <authorList>
            <person name="Nunn A."/>
            <person name="Chopra R."/>
            <person name="Nunn A."/>
            <person name="Contreras Garrido A."/>
        </authorList>
    </citation>
    <scope>NUCLEOTIDE SEQUENCE [LARGE SCALE GENOMIC DNA]</scope>
</reference>
<keyword evidence="2" id="KW-1185">Reference proteome</keyword>
<dbReference type="EMBL" id="OU466859">
    <property type="protein sequence ID" value="CAH2052834.1"/>
    <property type="molecule type" value="Genomic_DNA"/>
</dbReference>
<dbReference type="AlphaFoldDB" id="A0AAU9RWC5"/>
<proteinExistence type="predicted"/>
<evidence type="ECO:0000313" key="2">
    <source>
        <dbReference type="Proteomes" id="UP000836841"/>
    </source>
</evidence>
<name>A0AAU9RWC5_THLAR</name>
<protein>
    <submittedName>
        <fullName evidence="1">Uncharacterized protein</fullName>
    </submittedName>
</protein>